<dbReference type="InterPro" id="IPR036523">
    <property type="entry name" value="SurE-like_sf"/>
</dbReference>
<evidence type="ECO:0000259" key="1">
    <source>
        <dbReference type="Pfam" id="PF01975"/>
    </source>
</evidence>
<name>A0ABD5T5C0_9EURY</name>
<dbReference type="Gene3D" id="3.40.1210.10">
    <property type="entry name" value="Survival protein SurE-like phosphatase/nucleotidase"/>
    <property type="match status" value="1"/>
</dbReference>
<dbReference type="Proteomes" id="UP001596274">
    <property type="component" value="Unassembled WGS sequence"/>
</dbReference>
<dbReference type="InterPro" id="IPR002828">
    <property type="entry name" value="SurE-like_Pase/nucleotidase"/>
</dbReference>
<keyword evidence="3" id="KW-1185">Reference proteome</keyword>
<feature type="domain" description="Survival protein SurE-like phosphatase/nucleotidase" evidence="1">
    <location>
        <begin position="5"/>
        <end position="43"/>
    </location>
</feature>
<dbReference type="EMBL" id="JBHSWT010000791">
    <property type="protein sequence ID" value="MFC6772419.1"/>
    <property type="molecule type" value="Genomic_DNA"/>
</dbReference>
<dbReference type="AlphaFoldDB" id="A0ABD5T5C0"/>
<accession>A0ABD5T5C0</accession>
<proteinExistence type="predicted"/>
<sequence length="43" mass="4437">MTTTVLLTNDDGIDAVGLRALSDALSREYDVTVVAPASNQSGV</sequence>
<dbReference type="Pfam" id="PF01975">
    <property type="entry name" value="SurE"/>
    <property type="match status" value="1"/>
</dbReference>
<feature type="non-terminal residue" evidence="2">
    <location>
        <position position="43"/>
    </location>
</feature>
<reference evidence="2 3" key="1">
    <citation type="journal article" date="2019" name="Int. J. Syst. Evol. Microbiol.">
        <title>The Global Catalogue of Microorganisms (GCM) 10K type strain sequencing project: providing services to taxonomists for standard genome sequencing and annotation.</title>
        <authorList>
            <consortium name="The Broad Institute Genomics Platform"/>
            <consortium name="The Broad Institute Genome Sequencing Center for Infectious Disease"/>
            <person name="Wu L."/>
            <person name="Ma J."/>
        </authorList>
    </citation>
    <scope>NUCLEOTIDE SEQUENCE [LARGE SCALE GENOMIC DNA]</scope>
    <source>
        <strain evidence="2 3">PJ61</strain>
    </source>
</reference>
<protein>
    <submittedName>
        <fullName evidence="2">5'/3'-nucleotidase SurE</fullName>
    </submittedName>
</protein>
<evidence type="ECO:0000313" key="2">
    <source>
        <dbReference type="EMBL" id="MFC6772419.1"/>
    </source>
</evidence>
<dbReference type="SUPFAM" id="SSF64167">
    <property type="entry name" value="SurE-like"/>
    <property type="match status" value="1"/>
</dbReference>
<comment type="caution">
    <text evidence="2">The sequence shown here is derived from an EMBL/GenBank/DDBJ whole genome shotgun (WGS) entry which is preliminary data.</text>
</comment>
<gene>
    <name evidence="2" type="ORF">ACFQDD_12995</name>
</gene>
<evidence type="ECO:0000313" key="3">
    <source>
        <dbReference type="Proteomes" id="UP001596274"/>
    </source>
</evidence>
<organism evidence="2 3">
    <name type="scientific">Halorubrum pallidum</name>
    <dbReference type="NCBI Taxonomy" id="1526114"/>
    <lineage>
        <taxon>Archaea</taxon>
        <taxon>Methanobacteriati</taxon>
        <taxon>Methanobacteriota</taxon>
        <taxon>Stenosarchaea group</taxon>
        <taxon>Halobacteria</taxon>
        <taxon>Halobacteriales</taxon>
        <taxon>Haloferacaceae</taxon>
        <taxon>Halorubrum</taxon>
    </lineage>
</organism>